<dbReference type="Gene3D" id="1.10.30.50">
    <property type="match status" value="1"/>
</dbReference>
<feature type="domain" description="HNH" evidence="1">
    <location>
        <begin position="172"/>
        <end position="225"/>
    </location>
</feature>
<reference evidence="2" key="1">
    <citation type="submission" date="2019-02" db="EMBL/GenBank/DDBJ databases">
        <authorList>
            <consortium name="Pathogen Informatics"/>
        </authorList>
    </citation>
    <scope>NUCLEOTIDE SEQUENCE</scope>
    <source>
        <strain evidence="2">3012STDY6733949</strain>
    </source>
</reference>
<dbReference type="RefSeq" id="WP_137353334.1">
    <property type="nucleotide sequence ID" value="NZ_CAACYE020000001.1"/>
</dbReference>
<dbReference type="InterPro" id="IPR002711">
    <property type="entry name" value="HNH"/>
</dbReference>
<proteinExistence type="predicted"/>
<keyword evidence="2" id="KW-0540">Nuclease</keyword>
<dbReference type="CDD" id="cd00085">
    <property type="entry name" value="HNHc"/>
    <property type="match status" value="1"/>
</dbReference>
<keyword evidence="2" id="KW-0378">Hydrolase</keyword>
<dbReference type="AlphaFoldDB" id="A0A449GH40"/>
<organism evidence="2">
    <name type="scientific">Nocardia farcinica</name>
    <dbReference type="NCBI Taxonomy" id="37329"/>
    <lineage>
        <taxon>Bacteria</taxon>
        <taxon>Bacillati</taxon>
        <taxon>Actinomycetota</taxon>
        <taxon>Actinomycetes</taxon>
        <taxon>Mycobacteriales</taxon>
        <taxon>Nocardiaceae</taxon>
        <taxon>Nocardia</taxon>
    </lineage>
</organism>
<protein>
    <submittedName>
        <fullName evidence="2">Predicted restriction endonuclease</fullName>
    </submittedName>
</protein>
<evidence type="ECO:0000259" key="1">
    <source>
        <dbReference type="Pfam" id="PF01844"/>
    </source>
</evidence>
<dbReference type="GO" id="GO:0008270">
    <property type="term" value="F:zinc ion binding"/>
    <property type="evidence" value="ECO:0007669"/>
    <property type="project" value="InterPro"/>
</dbReference>
<sequence>MPADPPWTRDELILACDLTMANGWREVRAKDERAAELSSLLRRMPIHPRERRSERFRSVDSVSRKTTDFMTIHPDYRGKPTKGGGLTKEVLGDFLASPESMHQAAETIRALLEDMPATPPTESLGFDVAFIDSVEIREGTLLAANHYRRERNPKLRKAKLAEFRRVHSRVFCEVCGFDFEAVYGARGAGYIECHHIVPLHVSGETVTKLSDLVLLCSNCHRMIHHGSRWLSPEELREVVQVSGQPAGPGDGERVAF</sequence>
<dbReference type="InterPro" id="IPR003615">
    <property type="entry name" value="HNH_nuc"/>
</dbReference>
<dbReference type="GO" id="GO:0003676">
    <property type="term" value="F:nucleic acid binding"/>
    <property type="evidence" value="ECO:0007669"/>
    <property type="project" value="InterPro"/>
</dbReference>
<name>A0A449GH40_NOCFR</name>
<evidence type="ECO:0000313" key="2">
    <source>
        <dbReference type="EMBL" id="VFA85087.1"/>
    </source>
</evidence>
<dbReference type="EMBL" id="CAACYE010000005">
    <property type="protein sequence ID" value="VFA85087.1"/>
    <property type="molecule type" value="Genomic_DNA"/>
</dbReference>
<dbReference type="GO" id="GO:0004519">
    <property type="term" value="F:endonuclease activity"/>
    <property type="evidence" value="ECO:0007669"/>
    <property type="project" value="UniProtKB-KW"/>
</dbReference>
<dbReference type="Pfam" id="PF01844">
    <property type="entry name" value="HNH"/>
    <property type="match status" value="1"/>
</dbReference>
<gene>
    <name evidence="2" type="ORF">NCTC1935_02924</name>
</gene>
<accession>A0A449GH40</accession>
<keyword evidence="2" id="KW-0255">Endonuclease</keyword>